<dbReference type="InterPro" id="IPR017900">
    <property type="entry name" value="4Fe4S_Fe_S_CS"/>
</dbReference>
<keyword evidence="3" id="KW-0411">Iron-sulfur</keyword>
<feature type="domain" description="4Fe-4S ferredoxin-type" evidence="4">
    <location>
        <begin position="2"/>
        <end position="31"/>
    </location>
</feature>
<dbReference type="GO" id="GO:0051536">
    <property type="term" value="F:iron-sulfur cluster binding"/>
    <property type="evidence" value="ECO:0007669"/>
    <property type="project" value="UniProtKB-KW"/>
</dbReference>
<keyword evidence="6" id="KW-1185">Reference proteome</keyword>
<evidence type="ECO:0000256" key="1">
    <source>
        <dbReference type="ARBA" id="ARBA00022723"/>
    </source>
</evidence>
<dbReference type="STRING" id="1123285.SAMN05660235_00382"/>
<protein>
    <submittedName>
        <fullName evidence="5">4Fe-4S dicluster domain-containing protein</fullName>
    </submittedName>
</protein>
<dbReference type="OrthoDB" id="9807879at2"/>
<organism evidence="5 6">
    <name type="scientific">Sporolituus thermophilus DSM 23256</name>
    <dbReference type="NCBI Taxonomy" id="1123285"/>
    <lineage>
        <taxon>Bacteria</taxon>
        <taxon>Bacillati</taxon>
        <taxon>Bacillota</taxon>
        <taxon>Negativicutes</taxon>
        <taxon>Selenomonadales</taxon>
        <taxon>Sporomusaceae</taxon>
        <taxon>Sporolituus</taxon>
    </lineage>
</organism>
<dbReference type="Proteomes" id="UP000243333">
    <property type="component" value="Unassembled WGS sequence"/>
</dbReference>
<dbReference type="EMBL" id="FNBU01000002">
    <property type="protein sequence ID" value="SDF08600.1"/>
    <property type="molecule type" value="Genomic_DNA"/>
</dbReference>
<evidence type="ECO:0000313" key="6">
    <source>
        <dbReference type="Proteomes" id="UP000243333"/>
    </source>
</evidence>
<keyword evidence="2" id="KW-0408">Iron</keyword>
<evidence type="ECO:0000256" key="3">
    <source>
        <dbReference type="ARBA" id="ARBA00023014"/>
    </source>
</evidence>
<keyword evidence="1" id="KW-0479">Metal-binding</keyword>
<dbReference type="SUPFAM" id="SSF54862">
    <property type="entry name" value="4Fe-4S ferredoxins"/>
    <property type="match status" value="1"/>
</dbReference>
<dbReference type="AlphaFoldDB" id="A0A1G7I7B2"/>
<dbReference type="PROSITE" id="PS00198">
    <property type="entry name" value="4FE4S_FER_1"/>
    <property type="match status" value="2"/>
</dbReference>
<proteinExistence type="predicted"/>
<evidence type="ECO:0000313" key="5">
    <source>
        <dbReference type="EMBL" id="SDF08600.1"/>
    </source>
</evidence>
<gene>
    <name evidence="5" type="ORF">SAMN05660235_00382</name>
</gene>
<evidence type="ECO:0000259" key="4">
    <source>
        <dbReference type="PROSITE" id="PS51379"/>
    </source>
</evidence>
<dbReference type="GO" id="GO:0046872">
    <property type="term" value="F:metal ion binding"/>
    <property type="evidence" value="ECO:0007669"/>
    <property type="project" value="UniProtKB-KW"/>
</dbReference>
<dbReference type="InterPro" id="IPR017896">
    <property type="entry name" value="4Fe4S_Fe-S-bd"/>
</dbReference>
<feature type="domain" description="4Fe-4S ferredoxin-type" evidence="4">
    <location>
        <begin position="33"/>
        <end position="62"/>
    </location>
</feature>
<dbReference type="Pfam" id="PF00037">
    <property type="entry name" value="Fer4"/>
    <property type="match status" value="1"/>
</dbReference>
<name>A0A1G7I7B2_9FIRM</name>
<sequence length="62" mass="6345">MYMVTIDAEKCVGCNQCASACPAKILAMADGKAEVCGDCAECLGCQTCSISCPVGAVTVMEF</sequence>
<dbReference type="Gene3D" id="3.30.70.20">
    <property type="match status" value="1"/>
</dbReference>
<reference evidence="6" key="1">
    <citation type="submission" date="2016-10" db="EMBL/GenBank/DDBJ databases">
        <authorList>
            <person name="Varghese N."/>
            <person name="Submissions S."/>
        </authorList>
    </citation>
    <scope>NUCLEOTIDE SEQUENCE [LARGE SCALE GENOMIC DNA]</scope>
    <source>
        <strain evidence="6">DSM 23256</strain>
    </source>
</reference>
<dbReference type="PROSITE" id="PS51379">
    <property type="entry name" value="4FE4S_FER_2"/>
    <property type="match status" value="2"/>
</dbReference>
<evidence type="ECO:0000256" key="2">
    <source>
        <dbReference type="ARBA" id="ARBA00023004"/>
    </source>
</evidence>
<accession>A0A1G7I7B2</accession>